<evidence type="ECO:0000256" key="3">
    <source>
        <dbReference type="ARBA" id="ARBA00022490"/>
    </source>
</evidence>
<keyword evidence="7 12" id="KW-0408">Iron</keyword>
<evidence type="ECO:0000256" key="12">
    <source>
        <dbReference type="PIRSR" id="PIRSR602481-2"/>
    </source>
</evidence>
<reference evidence="13 14" key="1">
    <citation type="submission" date="2019-10" db="EMBL/GenBank/DDBJ databases">
        <authorList>
            <person name="Nie G."/>
            <person name="Ming H."/>
            <person name="Yi B."/>
        </authorList>
    </citation>
    <scope>NUCLEOTIDE SEQUENCE [LARGE SCALE GENOMIC DNA]</scope>
    <source>
        <strain evidence="13 14">CFH 90414</strain>
    </source>
</reference>
<keyword evidence="14" id="KW-1185">Reference proteome</keyword>
<dbReference type="EMBL" id="WJIF01000002">
    <property type="protein sequence ID" value="MRG59280.1"/>
    <property type="molecule type" value="Genomic_DNA"/>
</dbReference>
<proteinExistence type="inferred from homology"/>
<comment type="similarity">
    <text evidence="2">Belongs to the Fur family.</text>
</comment>
<sequence length="177" mass="17843">MTTTDAAPEAGARLRAVGLKVTAPRLAVLQAVAGAGHLDADAVHARITGELPGTSLQSVYNVLGALTDAGLLRRIEPAGSPALYESRIGDNHHHVVCTRCRAVADVECVVGEPPCLVPGESTGAASGFAIHTAEVTFWGLCADCRVALEASALEASAPEASAAEASALETPAPVASA</sequence>
<dbReference type="PANTHER" id="PTHR33202:SF18">
    <property type="entry name" value="TRANSCRIPTIONAL REGULATOR FURA"/>
    <property type="match status" value="1"/>
</dbReference>
<evidence type="ECO:0000256" key="2">
    <source>
        <dbReference type="ARBA" id="ARBA00007957"/>
    </source>
</evidence>
<keyword evidence="4" id="KW-0678">Repressor</keyword>
<comment type="caution">
    <text evidence="13">The sequence shown here is derived from an EMBL/GenBank/DDBJ whole genome shotgun (WGS) entry which is preliminary data.</text>
</comment>
<dbReference type="AlphaFoldDB" id="A0A6I2F991"/>
<feature type="binding site" evidence="11">
    <location>
        <position position="144"/>
    </location>
    <ligand>
        <name>Zn(2+)</name>
        <dbReference type="ChEBI" id="CHEBI:29105"/>
    </ligand>
</feature>
<dbReference type="SUPFAM" id="SSF46785">
    <property type="entry name" value="Winged helix' DNA-binding domain"/>
    <property type="match status" value="1"/>
</dbReference>
<dbReference type="Gene3D" id="3.30.1490.190">
    <property type="match status" value="1"/>
</dbReference>
<feature type="binding site" evidence="12">
    <location>
        <position position="112"/>
    </location>
    <ligand>
        <name>Fe cation</name>
        <dbReference type="ChEBI" id="CHEBI:24875"/>
    </ligand>
</feature>
<keyword evidence="9" id="KW-0238">DNA-binding</keyword>
<keyword evidence="10" id="KW-0804">Transcription</keyword>
<dbReference type="RefSeq" id="WP_153683713.1">
    <property type="nucleotide sequence ID" value="NZ_WJIF01000002.1"/>
</dbReference>
<dbReference type="InterPro" id="IPR002481">
    <property type="entry name" value="FUR"/>
</dbReference>
<evidence type="ECO:0000256" key="6">
    <source>
        <dbReference type="ARBA" id="ARBA00022833"/>
    </source>
</evidence>
<evidence type="ECO:0000256" key="1">
    <source>
        <dbReference type="ARBA" id="ARBA00004496"/>
    </source>
</evidence>
<dbReference type="InterPro" id="IPR036388">
    <property type="entry name" value="WH-like_DNA-bd_sf"/>
</dbReference>
<keyword evidence="5 11" id="KW-0479">Metal-binding</keyword>
<evidence type="ECO:0000256" key="5">
    <source>
        <dbReference type="ARBA" id="ARBA00022723"/>
    </source>
</evidence>
<evidence type="ECO:0000313" key="14">
    <source>
        <dbReference type="Proteomes" id="UP000431080"/>
    </source>
</evidence>
<evidence type="ECO:0000256" key="8">
    <source>
        <dbReference type="ARBA" id="ARBA00023015"/>
    </source>
</evidence>
<dbReference type="GO" id="GO:1900376">
    <property type="term" value="P:regulation of secondary metabolite biosynthetic process"/>
    <property type="evidence" value="ECO:0007669"/>
    <property type="project" value="TreeGrafter"/>
</dbReference>
<accession>A0A6I2F991</accession>
<name>A0A6I2F991_9MICO</name>
<dbReference type="InterPro" id="IPR043135">
    <property type="entry name" value="Fur_C"/>
</dbReference>
<comment type="subcellular location">
    <subcellularLocation>
        <location evidence="1">Cytoplasm</location>
    </subcellularLocation>
</comment>
<evidence type="ECO:0000256" key="10">
    <source>
        <dbReference type="ARBA" id="ARBA00023163"/>
    </source>
</evidence>
<keyword evidence="3" id="KW-0963">Cytoplasm</keyword>
<comment type="cofactor">
    <cofactor evidence="12">
        <name>Mn(2+)</name>
        <dbReference type="ChEBI" id="CHEBI:29035"/>
    </cofactor>
    <cofactor evidence="12">
        <name>Fe(2+)</name>
        <dbReference type="ChEBI" id="CHEBI:29033"/>
    </cofactor>
    <text evidence="12">Binds 1 Mn(2+) or Fe(2+) ion per subunit.</text>
</comment>
<keyword evidence="8" id="KW-0805">Transcription regulation</keyword>
<dbReference type="GO" id="GO:0003700">
    <property type="term" value="F:DNA-binding transcription factor activity"/>
    <property type="evidence" value="ECO:0007669"/>
    <property type="project" value="InterPro"/>
</dbReference>
<dbReference type="GO" id="GO:0008270">
    <property type="term" value="F:zinc ion binding"/>
    <property type="evidence" value="ECO:0007669"/>
    <property type="project" value="TreeGrafter"/>
</dbReference>
<dbReference type="Proteomes" id="UP000431080">
    <property type="component" value="Unassembled WGS sequence"/>
</dbReference>
<feature type="binding site" evidence="11">
    <location>
        <position position="100"/>
    </location>
    <ligand>
        <name>Zn(2+)</name>
        <dbReference type="ChEBI" id="CHEBI:29105"/>
    </ligand>
</feature>
<evidence type="ECO:0000256" key="11">
    <source>
        <dbReference type="PIRSR" id="PIRSR602481-1"/>
    </source>
</evidence>
<dbReference type="Gene3D" id="1.10.10.10">
    <property type="entry name" value="Winged helix-like DNA-binding domain superfamily/Winged helix DNA-binding domain"/>
    <property type="match status" value="1"/>
</dbReference>
<dbReference type="PANTHER" id="PTHR33202">
    <property type="entry name" value="ZINC UPTAKE REGULATION PROTEIN"/>
    <property type="match status" value="1"/>
</dbReference>
<dbReference type="CDD" id="cd07153">
    <property type="entry name" value="Fur_like"/>
    <property type="match status" value="1"/>
</dbReference>
<organism evidence="13 14">
    <name type="scientific">Agromyces agglutinans</name>
    <dbReference type="NCBI Taxonomy" id="2662258"/>
    <lineage>
        <taxon>Bacteria</taxon>
        <taxon>Bacillati</taxon>
        <taxon>Actinomycetota</taxon>
        <taxon>Actinomycetes</taxon>
        <taxon>Micrococcales</taxon>
        <taxon>Microbacteriaceae</taxon>
        <taxon>Agromyces</taxon>
    </lineage>
</organism>
<feature type="binding site" evidence="11">
    <location>
        <position position="141"/>
    </location>
    <ligand>
        <name>Zn(2+)</name>
        <dbReference type="ChEBI" id="CHEBI:29105"/>
    </ligand>
</feature>
<dbReference type="Pfam" id="PF01475">
    <property type="entry name" value="FUR"/>
    <property type="match status" value="1"/>
</dbReference>
<evidence type="ECO:0000256" key="4">
    <source>
        <dbReference type="ARBA" id="ARBA00022491"/>
    </source>
</evidence>
<protein>
    <submittedName>
        <fullName evidence="13">Transcriptional repressor</fullName>
    </submittedName>
</protein>
<dbReference type="GO" id="GO:0005737">
    <property type="term" value="C:cytoplasm"/>
    <property type="evidence" value="ECO:0007669"/>
    <property type="project" value="UniProtKB-SubCell"/>
</dbReference>
<dbReference type="GO" id="GO:0045892">
    <property type="term" value="P:negative regulation of DNA-templated transcription"/>
    <property type="evidence" value="ECO:0007669"/>
    <property type="project" value="TreeGrafter"/>
</dbReference>
<evidence type="ECO:0000313" key="13">
    <source>
        <dbReference type="EMBL" id="MRG59280.1"/>
    </source>
</evidence>
<feature type="binding site" evidence="11">
    <location>
        <position position="97"/>
    </location>
    <ligand>
        <name>Zn(2+)</name>
        <dbReference type="ChEBI" id="CHEBI:29105"/>
    </ligand>
</feature>
<comment type="cofactor">
    <cofactor evidence="11">
        <name>Zn(2+)</name>
        <dbReference type="ChEBI" id="CHEBI:29105"/>
    </cofactor>
    <text evidence="11">Binds 1 zinc ion per subunit.</text>
</comment>
<evidence type="ECO:0000256" key="9">
    <source>
        <dbReference type="ARBA" id="ARBA00023125"/>
    </source>
</evidence>
<evidence type="ECO:0000256" key="7">
    <source>
        <dbReference type="ARBA" id="ARBA00023004"/>
    </source>
</evidence>
<dbReference type="GO" id="GO:0000976">
    <property type="term" value="F:transcription cis-regulatory region binding"/>
    <property type="evidence" value="ECO:0007669"/>
    <property type="project" value="TreeGrafter"/>
</dbReference>
<gene>
    <name evidence="13" type="ORF">GE115_05260</name>
</gene>
<keyword evidence="6 11" id="KW-0862">Zinc</keyword>
<dbReference type="InterPro" id="IPR036390">
    <property type="entry name" value="WH_DNA-bd_sf"/>
</dbReference>